<comment type="caution">
    <text evidence="2">The sequence shown here is derived from an EMBL/GenBank/DDBJ whole genome shotgun (WGS) entry which is preliminary data.</text>
</comment>
<organism evidence="2 3">
    <name type="scientific">Chlamydomonas eustigma</name>
    <dbReference type="NCBI Taxonomy" id="1157962"/>
    <lineage>
        <taxon>Eukaryota</taxon>
        <taxon>Viridiplantae</taxon>
        <taxon>Chlorophyta</taxon>
        <taxon>core chlorophytes</taxon>
        <taxon>Chlorophyceae</taxon>
        <taxon>CS clade</taxon>
        <taxon>Chlamydomonadales</taxon>
        <taxon>Chlamydomonadaceae</taxon>
        <taxon>Chlamydomonas</taxon>
    </lineage>
</organism>
<dbReference type="OrthoDB" id="1047367at2759"/>
<reference evidence="2 3" key="1">
    <citation type="submission" date="2017-08" db="EMBL/GenBank/DDBJ databases">
        <title>Acidophilic green algal genome provides insights into adaptation to an acidic environment.</title>
        <authorList>
            <person name="Hirooka S."/>
            <person name="Hirose Y."/>
            <person name="Kanesaki Y."/>
            <person name="Higuchi S."/>
            <person name="Fujiwara T."/>
            <person name="Onuma R."/>
            <person name="Era A."/>
            <person name="Ohbayashi R."/>
            <person name="Uzuka A."/>
            <person name="Nozaki H."/>
            <person name="Yoshikawa H."/>
            <person name="Miyagishima S.Y."/>
        </authorList>
    </citation>
    <scope>NUCLEOTIDE SEQUENCE [LARGE SCALE GENOMIC DNA]</scope>
    <source>
        <strain evidence="2 3">NIES-2499</strain>
    </source>
</reference>
<proteinExistence type="predicted"/>
<dbReference type="AlphaFoldDB" id="A0A250X8V3"/>
<evidence type="ECO:0000259" key="1">
    <source>
        <dbReference type="PROSITE" id="PS50053"/>
    </source>
</evidence>
<accession>A0A250X8V3</accession>
<evidence type="ECO:0000313" key="2">
    <source>
        <dbReference type="EMBL" id="GAX79487.1"/>
    </source>
</evidence>
<name>A0A250X8V3_9CHLO</name>
<evidence type="ECO:0000313" key="3">
    <source>
        <dbReference type="Proteomes" id="UP000232323"/>
    </source>
</evidence>
<keyword evidence="3" id="KW-1185">Reference proteome</keyword>
<dbReference type="InterPro" id="IPR000626">
    <property type="entry name" value="Ubiquitin-like_dom"/>
</dbReference>
<feature type="domain" description="Ubiquitin-like" evidence="1">
    <location>
        <begin position="144"/>
        <end position="209"/>
    </location>
</feature>
<dbReference type="SUPFAM" id="SSF54236">
    <property type="entry name" value="Ubiquitin-like"/>
    <property type="match status" value="1"/>
</dbReference>
<sequence length="226" mass="25389">MATSSQGHTIASITDTPVATWDESELSGLILEEDALNGPSYQPKFSKYNPTPGTGRTGMFYVPPNNYPFYSEEERYTPSIQPDGGQLSEWMGMYNPTKDQAEADRAAAFKRGVPHGFVEAGDKYKGMPTMQLWVVSDLHSAEEYGVDVDTSTGRHRGGPFCITVSSKMRIEDLRVIIRDVGGIIPALQRLSFAGKHMEDSQRTLEHYGVAYWNKRFPDWPIKVRRF</sequence>
<gene>
    <name evidence="2" type="ORF">CEUSTIGMA_g6928.t1</name>
</gene>
<dbReference type="Pfam" id="PF00240">
    <property type="entry name" value="ubiquitin"/>
    <property type="match status" value="1"/>
</dbReference>
<dbReference type="CDD" id="cd17039">
    <property type="entry name" value="Ubl_ubiquitin_like"/>
    <property type="match status" value="1"/>
</dbReference>
<dbReference type="InterPro" id="IPR029071">
    <property type="entry name" value="Ubiquitin-like_domsf"/>
</dbReference>
<dbReference type="Gene3D" id="3.10.20.90">
    <property type="entry name" value="Phosphatidylinositol 3-kinase Catalytic Subunit, Chain A, domain 1"/>
    <property type="match status" value="1"/>
</dbReference>
<protein>
    <recommendedName>
        <fullName evidence="1">Ubiquitin-like domain-containing protein</fullName>
    </recommendedName>
</protein>
<dbReference type="EMBL" id="BEGY01000043">
    <property type="protein sequence ID" value="GAX79487.1"/>
    <property type="molecule type" value="Genomic_DNA"/>
</dbReference>
<dbReference type="Proteomes" id="UP000232323">
    <property type="component" value="Unassembled WGS sequence"/>
</dbReference>
<dbReference type="PROSITE" id="PS50053">
    <property type="entry name" value="UBIQUITIN_2"/>
    <property type="match status" value="1"/>
</dbReference>